<sequence length="250" mass="28813">MKILKYYQMSDNSEKLDQPQSMATYTSALVNINKPIPAETEEKEQIKICLEELRFTWENFQMLKQLSMEALHRLRSLEGDDGFLLEFNRRQAEQTKAQHNNAQMTDSLCIQKTQKPESDYIINKCHDTKEEEKELPPIQIQSISSLEGESLSYQSDGHSSSQFPSQYSASGQDLTPMRIMPPLDSCINFLNGAIDSRISSKRTQKKLVSDSFQLPKLTRNVVVVNVLSKFKEPKQRRLLLQNWMYILSGV</sequence>
<dbReference type="AlphaFoldDB" id="A0A8J8NNP2"/>
<organism evidence="1 2">
    <name type="scientific">Halteria grandinella</name>
    <dbReference type="NCBI Taxonomy" id="5974"/>
    <lineage>
        <taxon>Eukaryota</taxon>
        <taxon>Sar</taxon>
        <taxon>Alveolata</taxon>
        <taxon>Ciliophora</taxon>
        <taxon>Intramacronucleata</taxon>
        <taxon>Spirotrichea</taxon>
        <taxon>Stichotrichia</taxon>
        <taxon>Sporadotrichida</taxon>
        <taxon>Halteriidae</taxon>
        <taxon>Halteria</taxon>
    </lineage>
</organism>
<gene>
    <name evidence="1" type="ORF">FGO68_gene5978</name>
</gene>
<accession>A0A8J8NNP2</accession>
<dbReference type="Proteomes" id="UP000785679">
    <property type="component" value="Unassembled WGS sequence"/>
</dbReference>
<name>A0A8J8NNP2_HALGN</name>
<comment type="caution">
    <text evidence="1">The sequence shown here is derived from an EMBL/GenBank/DDBJ whole genome shotgun (WGS) entry which is preliminary data.</text>
</comment>
<proteinExistence type="predicted"/>
<evidence type="ECO:0000313" key="2">
    <source>
        <dbReference type="Proteomes" id="UP000785679"/>
    </source>
</evidence>
<dbReference type="EMBL" id="RRYP01010018">
    <property type="protein sequence ID" value="TNV78672.1"/>
    <property type="molecule type" value="Genomic_DNA"/>
</dbReference>
<protein>
    <submittedName>
        <fullName evidence="1">Uncharacterized protein</fullName>
    </submittedName>
</protein>
<keyword evidence="2" id="KW-1185">Reference proteome</keyword>
<evidence type="ECO:0000313" key="1">
    <source>
        <dbReference type="EMBL" id="TNV78672.1"/>
    </source>
</evidence>
<reference evidence="1" key="1">
    <citation type="submission" date="2019-06" db="EMBL/GenBank/DDBJ databases">
        <authorList>
            <person name="Zheng W."/>
        </authorList>
    </citation>
    <scope>NUCLEOTIDE SEQUENCE</scope>
    <source>
        <strain evidence="1">QDHG01</strain>
    </source>
</reference>